<dbReference type="RefSeq" id="WP_379982779.1">
    <property type="nucleotide sequence ID" value="NZ_JBHUMO010000072.1"/>
</dbReference>
<organism evidence="2 3">
    <name type="scientific">Enterococcus camelliae</name>
    <dbReference type="NCBI Taxonomy" id="453959"/>
    <lineage>
        <taxon>Bacteria</taxon>
        <taxon>Bacillati</taxon>
        <taxon>Bacillota</taxon>
        <taxon>Bacilli</taxon>
        <taxon>Lactobacillales</taxon>
        <taxon>Enterococcaceae</taxon>
        <taxon>Enterococcus</taxon>
    </lineage>
</organism>
<keyword evidence="1" id="KW-1133">Transmembrane helix</keyword>
<evidence type="ECO:0000313" key="2">
    <source>
        <dbReference type="EMBL" id="MFD2729954.1"/>
    </source>
</evidence>
<dbReference type="EMBL" id="JBHUMO010000072">
    <property type="protein sequence ID" value="MFD2729954.1"/>
    <property type="molecule type" value="Genomic_DNA"/>
</dbReference>
<evidence type="ECO:0000256" key="1">
    <source>
        <dbReference type="SAM" id="Phobius"/>
    </source>
</evidence>
<reference evidence="3" key="1">
    <citation type="journal article" date="2019" name="Int. J. Syst. Evol. Microbiol.">
        <title>The Global Catalogue of Microorganisms (GCM) 10K type strain sequencing project: providing services to taxonomists for standard genome sequencing and annotation.</title>
        <authorList>
            <consortium name="The Broad Institute Genomics Platform"/>
            <consortium name="The Broad Institute Genome Sequencing Center for Infectious Disease"/>
            <person name="Wu L."/>
            <person name="Ma J."/>
        </authorList>
    </citation>
    <scope>NUCLEOTIDE SEQUENCE [LARGE SCALE GENOMIC DNA]</scope>
    <source>
        <strain evidence="3">TISTR 932</strain>
    </source>
</reference>
<protein>
    <submittedName>
        <fullName evidence="2">Uncharacterized protein</fullName>
    </submittedName>
</protein>
<keyword evidence="3" id="KW-1185">Reference proteome</keyword>
<proteinExistence type="predicted"/>
<gene>
    <name evidence="2" type="ORF">ACFSR0_11275</name>
</gene>
<keyword evidence="1" id="KW-0812">Transmembrane</keyword>
<evidence type="ECO:0000313" key="3">
    <source>
        <dbReference type="Proteomes" id="UP001597427"/>
    </source>
</evidence>
<dbReference type="Proteomes" id="UP001597427">
    <property type="component" value="Unassembled WGS sequence"/>
</dbReference>
<sequence length="220" mass="25716">MKKSSYFFKLIIIIVLPCIVFWGTYHLKEYLNQANIKNKNYLATTIRNNDTKVDIVKTNFVNEALSRQEFVAYCKRFSENQRASLKFVLTDVTNFEDEATTRREGKLISVQMQVINGVSKLFVERNYVVQAQRTSNNQFECLSKGEVDLKKNILRYQVRLVDESLKPAAFINYLEPLSEEVQAHYPDRKFISRISVLAADKKYIYYSDKPNNLIRVEEIG</sequence>
<feature type="transmembrane region" description="Helical" evidence="1">
    <location>
        <begin position="6"/>
        <end position="27"/>
    </location>
</feature>
<name>A0ABW5TM15_9ENTE</name>
<keyword evidence="1" id="KW-0472">Membrane</keyword>
<comment type="caution">
    <text evidence="2">The sequence shown here is derived from an EMBL/GenBank/DDBJ whole genome shotgun (WGS) entry which is preliminary data.</text>
</comment>
<accession>A0ABW5TM15</accession>